<evidence type="ECO:0000313" key="3">
    <source>
        <dbReference type="Proteomes" id="UP000663873"/>
    </source>
</evidence>
<name>A0A821YBP4_9BILA</name>
<evidence type="ECO:0000313" key="2">
    <source>
        <dbReference type="EMBL" id="CAF5115975.1"/>
    </source>
</evidence>
<dbReference type="EMBL" id="CAJOBP010095871">
    <property type="protein sequence ID" value="CAF4962063.1"/>
    <property type="molecule type" value="Genomic_DNA"/>
</dbReference>
<dbReference type="Proteomes" id="UP000663848">
    <property type="component" value="Unassembled WGS sequence"/>
</dbReference>
<accession>A0A821YBP4</accession>
<protein>
    <submittedName>
        <fullName evidence="1">Uncharacterized protein</fullName>
    </submittedName>
</protein>
<reference evidence="1" key="1">
    <citation type="submission" date="2021-02" db="EMBL/GenBank/DDBJ databases">
        <authorList>
            <person name="Nowell W R."/>
        </authorList>
    </citation>
    <scope>NUCLEOTIDE SEQUENCE</scope>
</reference>
<gene>
    <name evidence="2" type="ORF">QYT958_LOCUS45759</name>
    <name evidence="1" type="ORF">UJA718_LOCUS48298</name>
</gene>
<keyword evidence="3" id="KW-1185">Reference proteome</keyword>
<comment type="caution">
    <text evidence="1">The sequence shown here is derived from an EMBL/GenBank/DDBJ whole genome shotgun (WGS) entry which is preliminary data.</text>
</comment>
<proteinExistence type="predicted"/>
<feature type="non-terminal residue" evidence="1">
    <location>
        <position position="61"/>
    </location>
</feature>
<organism evidence="1 3">
    <name type="scientific">Rotaria socialis</name>
    <dbReference type="NCBI Taxonomy" id="392032"/>
    <lineage>
        <taxon>Eukaryota</taxon>
        <taxon>Metazoa</taxon>
        <taxon>Spiralia</taxon>
        <taxon>Gnathifera</taxon>
        <taxon>Rotifera</taxon>
        <taxon>Eurotatoria</taxon>
        <taxon>Bdelloidea</taxon>
        <taxon>Philodinida</taxon>
        <taxon>Philodinidae</taxon>
        <taxon>Rotaria</taxon>
    </lineage>
</organism>
<dbReference type="EMBL" id="CAJOBR010077852">
    <property type="protein sequence ID" value="CAF5115975.1"/>
    <property type="molecule type" value="Genomic_DNA"/>
</dbReference>
<feature type="non-terminal residue" evidence="1">
    <location>
        <position position="1"/>
    </location>
</feature>
<dbReference type="AlphaFoldDB" id="A0A821YBP4"/>
<dbReference type="Proteomes" id="UP000663873">
    <property type="component" value="Unassembled WGS sequence"/>
</dbReference>
<evidence type="ECO:0000313" key="1">
    <source>
        <dbReference type="EMBL" id="CAF4962063.1"/>
    </source>
</evidence>
<sequence>AKMAKHPLQATDFIPGLAHHNAIYKEEEDAYKSWWKKTPLGKKRERFLDELESGEGDGKGK</sequence>